<evidence type="ECO:0000256" key="2">
    <source>
        <dbReference type="ARBA" id="ARBA00022679"/>
    </source>
</evidence>
<dbReference type="GO" id="GO:0016757">
    <property type="term" value="F:glycosyltransferase activity"/>
    <property type="evidence" value="ECO:0007669"/>
    <property type="project" value="UniProtKB-KW"/>
</dbReference>
<evidence type="ECO:0000256" key="1">
    <source>
        <dbReference type="ARBA" id="ARBA00022676"/>
    </source>
</evidence>
<dbReference type="Pfam" id="PF13692">
    <property type="entry name" value="Glyco_trans_1_4"/>
    <property type="match status" value="1"/>
</dbReference>
<name>A0A7G6YA21_9MICO</name>
<proteinExistence type="predicted"/>
<dbReference type="RefSeq" id="WP_185278496.1">
    <property type="nucleotide sequence ID" value="NZ_CP043641.1"/>
</dbReference>
<reference evidence="5" key="1">
    <citation type="submission" date="2019-09" db="EMBL/GenBank/DDBJ databases">
        <title>Antimicrobial potential of Antarctic Bacteria.</title>
        <authorList>
            <person name="Benaud N."/>
            <person name="Edwards R.J."/>
            <person name="Ferrari B.C."/>
        </authorList>
    </citation>
    <scope>NUCLEOTIDE SEQUENCE [LARGE SCALE GENOMIC DNA]</scope>
    <source>
        <strain evidence="5">INR9</strain>
    </source>
</reference>
<dbReference type="PANTHER" id="PTHR12526:SF510">
    <property type="entry name" value="D-INOSITOL 3-PHOSPHATE GLYCOSYLTRANSFERASE"/>
    <property type="match status" value="1"/>
</dbReference>
<accession>A0A7G6YA21</accession>
<dbReference type="PANTHER" id="PTHR12526">
    <property type="entry name" value="GLYCOSYLTRANSFERASE"/>
    <property type="match status" value="1"/>
</dbReference>
<keyword evidence="2 4" id="KW-0808">Transferase</keyword>
<dbReference type="EMBL" id="CP043641">
    <property type="protein sequence ID" value="QNE35336.1"/>
    <property type="molecule type" value="Genomic_DNA"/>
</dbReference>
<evidence type="ECO:0000313" key="5">
    <source>
        <dbReference type="Proteomes" id="UP000515511"/>
    </source>
</evidence>
<protein>
    <submittedName>
        <fullName evidence="4">Glycosyltransferase</fullName>
    </submittedName>
</protein>
<dbReference type="SUPFAM" id="SSF53756">
    <property type="entry name" value="UDP-Glycosyltransferase/glycogen phosphorylase"/>
    <property type="match status" value="1"/>
</dbReference>
<dbReference type="KEGG" id="lse:F1C12_09475"/>
<gene>
    <name evidence="4" type="ORF">F1C12_09475</name>
</gene>
<dbReference type="Proteomes" id="UP000515511">
    <property type="component" value="Chromosome"/>
</dbReference>
<feature type="domain" description="Glycosyltransferase subfamily 4-like N-terminal" evidence="3">
    <location>
        <begin position="23"/>
        <end position="162"/>
    </location>
</feature>
<dbReference type="InterPro" id="IPR028098">
    <property type="entry name" value="Glyco_trans_4-like_N"/>
</dbReference>
<dbReference type="Pfam" id="PF13439">
    <property type="entry name" value="Glyco_transf_4"/>
    <property type="match status" value="1"/>
</dbReference>
<sequence>MTADSTGRGPLRVMHVVDSMGHGGAQQVVVDLSNWLAVGQGLNVSVFGAGGDATARLTPPVRFIEHEGGGFLGRTRGLLRAAREARAQVLHAHQRREALQSLVVGRLLGIPVVEHAHTRLPSVRPRILSFRSRVVFAVGPAVAEMVVLDAGRPAERVVIVGNAPAQRAGAADPVANDVTSPLRLLALGRMAEQKNPLRFVRVVAHLAAQRPVEATWAGDGGLRDAARALASELGAPIDFPGQVDDVPARLDAAHFLVMTSRWEGTPLVLLEAFDRRRPVVATASAANGLLSDGRGFEVPDDAADAEFAAAIAGAADDAARRAAAVATAKRWADAEASPDRVFGPVLGAYRRLTGPAARS</sequence>
<dbReference type="Gene3D" id="3.40.50.2000">
    <property type="entry name" value="Glycogen Phosphorylase B"/>
    <property type="match status" value="2"/>
</dbReference>
<organism evidence="4 5">
    <name type="scientific">Leifsonia shinshuensis</name>
    <dbReference type="NCBI Taxonomy" id="150026"/>
    <lineage>
        <taxon>Bacteria</taxon>
        <taxon>Bacillati</taxon>
        <taxon>Actinomycetota</taxon>
        <taxon>Actinomycetes</taxon>
        <taxon>Micrococcales</taxon>
        <taxon>Microbacteriaceae</taxon>
        <taxon>Leifsonia</taxon>
    </lineage>
</organism>
<evidence type="ECO:0000313" key="4">
    <source>
        <dbReference type="EMBL" id="QNE35336.1"/>
    </source>
</evidence>
<evidence type="ECO:0000259" key="3">
    <source>
        <dbReference type="Pfam" id="PF13439"/>
    </source>
</evidence>
<dbReference type="AlphaFoldDB" id="A0A7G6YA21"/>
<keyword evidence="1" id="KW-0328">Glycosyltransferase</keyword>